<organism evidence="1 2">
    <name type="scientific">Gigaspora margarita</name>
    <dbReference type="NCBI Taxonomy" id="4874"/>
    <lineage>
        <taxon>Eukaryota</taxon>
        <taxon>Fungi</taxon>
        <taxon>Fungi incertae sedis</taxon>
        <taxon>Mucoromycota</taxon>
        <taxon>Glomeromycotina</taxon>
        <taxon>Glomeromycetes</taxon>
        <taxon>Diversisporales</taxon>
        <taxon>Gigasporaceae</taxon>
        <taxon>Gigaspora</taxon>
    </lineage>
</organism>
<evidence type="ECO:0000313" key="2">
    <source>
        <dbReference type="Proteomes" id="UP000789901"/>
    </source>
</evidence>
<accession>A0ABN7WWH7</accession>
<feature type="non-terminal residue" evidence="1">
    <location>
        <position position="1"/>
    </location>
</feature>
<comment type="caution">
    <text evidence="1">The sequence shown here is derived from an EMBL/GenBank/DDBJ whole genome shotgun (WGS) entry which is preliminary data.</text>
</comment>
<name>A0ABN7WWH7_GIGMA</name>
<evidence type="ECO:0000313" key="1">
    <source>
        <dbReference type="EMBL" id="CAG8842523.1"/>
    </source>
</evidence>
<dbReference type="PANTHER" id="PTHR11777:SF9">
    <property type="entry name" value="ALANINE--TRNA LIGASE, CYTOPLASMIC"/>
    <property type="match status" value="1"/>
</dbReference>
<dbReference type="InterPro" id="IPR050058">
    <property type="entry name" value="Ala-tRNA_ligase"/>
</dbReference>
<dbReference type="InterPro" id="IPR018163">
    <property type="entry name" value="Thr/Ala-tRNA-synth_IIc_edit"/>
</dbReference>
<dbReference type="Proteomes" id="UP000789901">
    <property type="component" value="Unassembled WGS sequence"/>
</dbReference>
<protein>
    <submittedName>
        <fullName evidence="1">22881_t:CDS:1</fullName>
    </submittedName>
</protein>
<dbReference type="Gene3D" id="3.30.980.10">
    <property type="entry name" value="Threonyl-trna Synthetase, Chain A, domain 2"/>
    <property type="match status" value="1"/>
</dbReference>
<dbReference type="EMBL" id="CAJVQB010069236">
    <property type="protein sequence ID" value="CAG8842523.1"/>
    <property type="molecule type" value="Genomic_DNA"/>
</dbReference>
<dbReference type="PANTHER" id="PTHR11777">
    <property type="entry name" value="ALANYL-TRNA SYNTHETASE"/>
    <property type="match status" value="1"/>
</dbReference>
<sequence>YKKPRRKLLMNNHAATHILNYASREVLGSSINQKESLVAPEKLRIDFSLKAIKDYANELGAFVNKKVFYSFRKNEADETLPNQMDEIKMDEKLGWVDEKNEVDKKTINRLPEKIDEIV</sequence>
<gene>
    <name evidence="1" type="ORF">GMARGA_LOCUS36029</name>
</gene>
<feature type="non-terminal residue" evidence="1">
    <location>
        <position position="118"/>
    </location>
</feature>
<dbReference type="SUPFAM" id="SSF55186">
    <property type="entry name" value="ThrRS/AlaRS common domain"/>
    <property type="match status" value="1"/>
</dbReference>
<proteinExistence type="predicted"/>
<reference evidence="1 2" key="1">
    <citation type="submission" date="2021-06" db="EMBL/GenBank/DDBJ databases">
        <authorList>
            <person name="Kallberg Y."/>
            <person name="Tangrot J."/>
            <person name="Rosling A."/>
        </authorList>
    </citation>
    <scope>NUCLEOTIDE SEQUENCE [LARGE SCALE GENOMIC DNA]</scope>
    <source>
        <strain evidence="1 2">120-4 pot B 10/14</strain>
    </source>
</reference>
<keyword evidence="2" id="KW-1185">Reference proteome</keyword>